<reference evidence="4 5" key="1">
    <citation type="submission" date="2013-04" db="EMBL/GenBank/DDBJ databases">
        <title>The Genome Sequence of Treponema maltophilum ATCC 51939.</title>
        <authorList>
            <consortium name="The Broad Institute Genomics Platform"/>
            <person name="Earl A."/>
            <person name="Ward D."/>
            <person name="Feldgarden M."/>
            <person name="Gevers D."/>
            <person name="Leonetti C."/>
            <person name="Blanton J.M."/>
            <person name="Dewhirst F.E."/>
            <person name="Izard J."/>
            <person name="Walker B."/>
            <person name="Young S."/>
            <person name="Zeng Q."/>
            <person name="Gargeya S."/>
            <person name="Fitzgerald M."/>
            <person name="Haas B."/>
            <person name="Abouelleil A."/>
            <person name="Allen A.W."/>
            <person name="Alvarado L."/>
            <person name="Arachchi H.M."/>
            <person name="Berlin A.M."/>
            <person name="Chapman S.B."/>
            <person name="Gainer-Dewar J."/>
            <person name="Goldberg J."/>
            <person name="Griggs A."/>
            <person name="Gujja S."/>
            <person name="Hansen M."/>
            <person name="Howarth C."/>
            <person name="Imamovic A."/>
            <person name="Ireland A."/>
            <person name="Larimer J."/>
            <person name="McCowan C."/>
            <person name="Murphy C."/>
            <person name="Pearson M."/>
            <person name="Poon T.W."/>
            <person name="Priest M."/>
            <person name="Roberts A."/>
            <person name="Saif S."/>
            <person name="Shea T."/>
            <person name="Sisk P."/>
            <person name="Sykes S."/>
            <person name="Wortman J."/>
            <person name="Nusbaum C."/>
            <person name="Birren B."/>
        </authorList>
    </citation>
    <scope>NUCLEOTIDE SEQUENCE [LARGE SCALE GENOMIC DNA]</scope>
    <source>
        <strain evidence="4 5">ATCC 51939</strain>
    </source>
</reference>
<dbReference type="InterPro" id="IPR050680">
    <property type="entry name" value="YpeA/RimI_acetyltransf"/>
</dbReference>
<evidence type="ECO:0000256" key="2">
    <source>
        <dbReference type="ARBA" id="ARBA00023315"/>
    </source>
</evidence>
<dbReference type="PANTHER" id="PTHR43420">
    <property type="entry name" value="ACETYLTRANSFERASE"/>
    <property type="match status" value="1"/>
</dbReference>
<keyword evidence="2" id="KW-0012">Acyltransferase</keyword>
<dbReference type="SUPFAM" id="SSF55729">
    <property type="entry name" value="Acyl-CoA N-acyltransferases (Nat)"/>
    <property type="match status" value="1"/>
</dbReference>
<dbReference type="CDD" id="cd04301">
    <property type="entry name" value="NAT_SF"/>
    <property type="match status" value="1"/>
</dbReference>
<dbReference type="Proteomes" id="UP000014541">
    <property type="component" value="Unassembled WGS sequence"/>
</dbReference>
<dbReference type="RefSeq" id="WP_016526472.1">
    <property type="nucleotide sequence ID" value="NZ_KE332518.1"/>
</dbReference>
<evidence type="ECO:0000313" key="4">
    <source>
        <dbReference type="EMBL" id="EPF31864.1"/>
    </source>
</evidence>
<dbReference type="OrthoDB" id="27442at2"/>
<keyword evidence="1" id="KW-0808">Transferase</keyword>
<dbReference type="STRING" id="1125699.HMPREF9194_02219"/>
<evidence type="ECO:0000256" key="1">
    <source>
        <dbReference type="ARBA" id="ARBA00022679"/>
    </source>
</evidence>
<keyword evidence="5" id="KW-1185">Reference proteome</keyword>
<dbReference type="PANTHER" id="PTHR43420:SF47">
    <property type="entry name" value="N-ACETYLTRANSFERASE DOMAIN-CONTAINING PROTEIN"/>
    <property type="match status" value="1"/>
</dbReference>
<dbReference type="InterPro" id="IPR016181">
    <property type="entry name" value="Acyl_CoA_acyltransferase"/>
</dbReference>
<feature type="domain" description="N-acetyltransferase" evidence="3">
    <location>
        <begin position="42"/>
        <end position="182"/>
    </location>
</feature>
<dbReference type="EMBL" id="ATFF01000006">
    <property type="protein sequence ID" value="EPF31864.1"/>
    <property type="molecule type" value="Genomic_DNA"/>
</dbReference>
<evidence type="ECO:0000259" key="3">
    <source>
        <dbReference type="PROSITE" id="PS51186"/>
    </source>
</evidence>
<protein>
    <recommendedName>
        <fullName evidence="3">N-acetyltransferase domain-containing protein</fullName>
    </recommendedName>
</protein>
<dbReference type="Pfam" id="PF00583">
    <property type="entry name" value="Acetyltransf_1"/>
    <property type="match status" value="1"/>
</dbReference>
<evidence type="ECO:0000313" key="5">
    <source>
        <dbReference type="Proteomes" id="UP000014541"/>
    </source>
</evidence>
<dbReference type="HOGENOM" id="CLU_1440477_0_0_12"/>
<dbReference type="InterPro" id="IPR000182">
    <property type="entry name" value="GNAT_dom"/>
</dbReference>
<organism evidence="4 5">
    <name type="scientific">Treponema maltophilum ATCC 51939</name>
    <dbReference type="NCBI Taxonomy" id="1125699"/>
    <lineage>
        <taxon>Bacteria</taxon>
        <taxon>Pseudomonadati</taxon>
        <taxon>Spirochaetota</taxon>
        <taxon>Spirochaetia</taxon>
        <taxon>Spirochaetales</taxon>
        <taxon>Treponemataceae</taxon>
        <taxon>Treponema</taxon>
    </lineage>
</organism>
<dbReference type="PROSITE" id="PS51186">
    <property type="entry name" value="GNAT"/>
    <property type="match status" value="1"/>
</dbReference>
<dbReference type="PATRIC" id="fig|1125699.3.peg.2239"/>
<dbReference type="AlphaFoldDB" id="S3L4Y6"/>
<proteinExistence type="predicted"/>
<sequence>MANIVLKPVDGALYKTIKPYMIENLAAFSKQSRSACEKEIDALLPDGEKIKKHYLYAIEINDFCPDKQVTDSVDISSDYAGIYADSDAEITVGYLWFFAVEKEGRDIAFLMDIFVRPEYRRKGIARKALRLAEKLLAERGYDTIRLHVEDSNSAAKNLYAGLGYVFVQRAENGEILEKKTDVQNKTPV</sequence>
<dbReference type="eggNOG" id="COG0456">
    <property type="taxonomic scope" value="Bacteria"/>
</dbReference>
<comment type="caution">
    <text evidence="4">The sequence shown here is derived from an EMBL/GenBank/DDBJ whole genome shotgun (WGS) entry which is preliminary data.</text>
</comment>
<accession>S3L4Y6</accession>
<name>S3L4Y6_TREMA</name>
<gene>
    <name evidence="4" type="ORF">HMPREF9194_02219</name>
</gene>
<dbReference type="Gene3D" id="3.40.630.30">
    <property type="match status" value="1"/>
</dbReference>
<dbReference type="GO" id="GO:0016747">
    <property type="term" value="F:acyltransferase activity, transferring groups other than amino-acyl groups"/>
    <property type="evidence" value="ECO:0007669"/>
    <property type="project" value="InterPro"/>
</dbReference>